<evidence type="ECO:0000313" key="3">
    <source>
        <dbReference type="Proteomes" id="UP000324897"/>
    </source>
</evidence>
<gene>
    <name evidence="2" type="ORF">EJB05_14131</name>
</gene>
<organism evidence="2 3">
    <name type="scientific">Eragrostis curvula</name>
    <name type="common">weeping love grass</name>
    <dbReference type="NCBI Taxonomy" id="38414"/>
    <lineage>
        <taxon>Eukaryota</taxon>
        <taxon>Viridiplantae</taxon>
        <taxon>Streptophyta</taxon>
        <taxon>Embryophyta</taxon>
        <taxon>Tracheophyta</taxon>
        <taxon>Spermatophyta</taxon>
        <taxon>Magnoliopsida</taxon>
        <taxon>Liliopsida</taxon>
        <taxon>Poales</taxon>
        <taxon>Poaceae</taxon>
        <taxon>PACMAD clade</taxon>
        <taxon>Chloridoideae</taxon>
        <taxon>Eragrostideae</taxon>
        <taxon>Eragrostidinae</taxon>
        <taxon>Eragrostis</taxon>
    </lineage>
</organism>
<feature type="region of interest" description="Disordered" evidence="1">
    <location>
        <begin position="1"/>
        <end position="39"/>
    </location>
</feature>
<accession>A0A5J9VW54</accession>
<evidence type="ECO:0000256" key="1">
    <source>
        <dbReference type="SAM" id="MobiDB-lite"/>
    </source>
</evidence>
<feature type="compositionally biased region" description="Low complexity" evidence="1">
    <location>
        <begin position="15"/>
        <end position="35"/>
    </location>
</feature>
<keyword evidence="3" id="KW-1185">Reference proteome</keyword>
<comment type="caution">
    <text evidence="2">The sequence shown here is derived from an EMBL/GenBank/DDBJ whole genome shotgun (WGS) entry which is preliminary data.</text>
</comment>
<name>A0A5J9VW54_9POAL</name>
<feature type="non-terminal residue" evidence="2">
    <location>
        <position position="1"/>
    </location>
</feature>
<proteinExistence type="predicted"/>
<dbReference type="EMBL" id="RWGY01000007">
    <property type="protein sequence ID" value="TVU40662.1"/>
    <property type="molecule type" value="Genomic_DNA"/>
</dbReference>
<dbReference type="Proteomes" id="UP000324897">
    <property type="component" value="Chromosome 4"/>
</dbReference>
<dbReference type="AlphaFoldDB" id="A0A5J9VW54"/>
<feature type="compositionally biased region" description="Basic residues" evidence="1">
    <location>
        <begin position="1"/>
        <end position="14"/>
    </location>
</feature>
<reference evidence="2 3" key="1">
    <citation type="journal article" date="2019" name="Sci. Rep.">
        <title>A high-quality genome of Eragrostis curvula grass provides insights into Poaceae evolution and supports new strategies to enhance forage quality.</title>
        <authorList>
            <person name="Carballo J."/>
            <person name="Santos B.A.C.M."/>
            <person name="Zappacosta D."/>
            <person name="Garbus I."/>
            <person name="Selva J.P."/>
            <person name="Gallo C.A."/>
            <person name="Diaz A."/>
            <person name="Albertini E."/>
            <person name="Caccamo M."/>
            <person name="Echenique V."/>
        </authorList>
    </citation>
    <scope>NUCLEOTIDE SEQUENCE [LARGE SCALE GENOMIC DNA]</scope>
    <source>
        <strain evidence="3">cv. Victoria</strain>
        <tissue evidence="2">Leaf</tissue>
    </source>
</reference>
<protein>
    <submittedName>
        <fullName evidence="2">Uncharacterized protein</fullName>
    </submittedName>
</protein>
<dbReference type="Gramene" id="TVU40662">
    <property type="protein sequence ID" value="TVU40662"/>
    <property type="gene ID" value="EJB05_14131"/>
</dbReference>
<evidence type="ECO:0000313" key="2">
    <source>
        <dbReference type="EMBL" id="TVU40662.1"/>
    </source>
</evidence>
<sequence>MRLHQRRRPARRHPLPNAVDPPLLPLAARRPGTAPSPCCAATRDGSILAARLHGGTMEELMQEVRFQFVGSGISHTSASISCGSGPL</sequence>